<dbReference type="SUPFAM" id="SSF52833">
    <property type="entry name" value="Thioredoxin-like"/>
    <property type="match status" value="1"/>
</dbReference>
<dbReference type="PANTHER" id="PTHR13887:SF47">
    <property type="entry name" value="CLPXP ADAPTER PROTEIN SPXH"/>
    <property type="match status" value="1"/>
</dbReference>
<dbReference type="Gene3D" id="3.40.30.10">
    <property type="entry name" value="Glutaredoxin"/>
    <property type="match status" value="1"/>
</dbReference>
<dbReference type="Pfam" id="PF13743">
    <property type="entry name" value="Thioredoxin_5"/>
    <property type="match status" value="1"/>
</dbReference>
<keyword evidence="4" id="KW-1185">Reference proteome</keyword>
<dbReference type="RefSeq" id="WP_377349089.1">
    <property type="nucleotide sequence ID" value="NZ_JBHLTP010000011.1"/>
</dbReference>
<reference evidence="3 4" key="1">
    <citation type="submission" date="2024-09" db="EMBL/GenBank/DDBJ databases">
        <authorList>
            <person name="Sun Q."/>
            <person name="Mori K."/>
        </authorList>
    </citation>
    <scope>NUCLEOTIDE SEQUENCE [LARGE SCALE GENOMIC DNA]</scope>
    <source>
        <strain evidence="3 4">NCAIM B.02529</strain>
    </source>
</reference>
<proteinExistence type="inferred from homology"/>
<evidence type="ECO:0000256" key="2">
    <source>
        <dbReference type="HAMAP-Rule" id="MF_02245"/>
    </source>
</evidence>
<dbReference type="EMBL" id="JBHLTP010000011">
    <property type="protein sequence ID" value="MFC0524762.1"/>
    <property type="molecule type" value="Genomic_DNA"/>
</dbReference>
<evidence type="ECO:0000256" key="1">
    <source>
        <dbReference type="ARBA" id="ARBA00022490"/>
    </source>
</evidence>
<organism evidence="3 4">
    <name type="scientific">Pontibacillus salicampi</name>
    <dbReference type="NCBI Taxonomy" id="1449801"/>
    <lineage>
        <taxon>Bacteria</taxon>
        <taxon>Bacillati</taxon>
        <taxon>Bacillota</taxon>
        <taxon>Bacilli</taxon>
        <taxon>Bacillales</taxon>
        <taxon>Bacillaceae</taxon>
        <taxon>Pontibacillus</taxon>
    </lineage>
</organism>
<dbReference type="PANTHER" id="PTHR13887">
    <property type="entry name" value="GLUTATHIONE S-TRANSFERASE KAPPA"/>
    <property type="match status" value="1"/>
</dbReference>
<evidence type="ECO:0000313" key="4">
    <source>
        <dbReference type="Proteomes" id="UP001589836"/>
    </source>
</evidence>
<protein>
    <recommendedName>
        <fullName evidence="2">ClpXP adapter protein SpxH</fullName>
    </recommendedName>
</protein>
<sequence length="298" mass="34631">MSWNMTGESSNMKQTTTSQHGFSDLLKKPIEIYVFIDPLCPECWSLEPFIKKLTVEYGRFFTIRPIISGKLTSLHTQSLQKPEDLAKGWEKVASRTGMSCDGDLWLENPINSPWITALAIKAAELQGRKAGMRFLRKVQEQLFLNKENISNEEILISCAKQVSLDVEEFHNDIHSDSAKRALQCDLKLTREMDVEQIPAIVLFNQEEEDEGIKITGLYPYEIYVQVLQEMLQRKPRPAAKPELESFLEHYGLVGTREISEVYDWSEQKTNCEMKKLMLKQKVEQHPAKYDMFWRYQRS</sequence>
<comment type="similarity">
    <text evidence="2">Belongs to the SpxH family.</text>
</comment>
<dbReference type="Proteomes" id="UP001589836">
    <property type="component" value="Unassembled WGS sequence"/>
</dbReference>
<comment type="caution">
    <text evidence="3">The sequence shown here is derived from an EMBL/GenBank/DDBJ whole genome shotgun (WGS) entry which is preliminary data.</text>
</comment>
<dbReference type="CDD" id="cd03025">
    <property type="entry name" value="DsbA_FrnE_like"/>
    <property type="match status" value="1"/>
</dbReference>
<accession>A0ABV6LR36</accession>
<keyword evidence="1 2" id="KW-0963">Cytoplasm</keyword>
<dbReference type="InterPro" id="IPR036249">
    <property type="entry name" value="Thioredoxin-like_sf"/>
</dbReference>
<gene>
    <name evidence="2" type="primary">spxH</name>
    <name evidence="3" type="ORF">ACFFGV_14385</name>
</gene>
<comment type="subcellular location">
    <subcellularLocation>
        <location evidence="2">Cytoplasm</location>
    </subcellularLocation>
</comment>
<comment type="function">
    <text evidence="2">Adapter protein required for efficient degradation of Spx by ClpXP under non-stress conditions. Interaction with Spx stabilizes Spx and exposes the C-terminus of Spx for recognition and proteolysis by ClpXP.</text>
</comment>
<name>A0ABV6LR36_9BACI</name>
<evidence type="ECO:0000313" key="3">
    <source>
        <dbReference type="EMBL" id="MFC0524762.1"/>
    </source>
</evidence>
<dbReference type="Gene3D" id="1.10.472.60">
    <property type="entry name" value="putative protein disulfide isomerase domain"/>
    <property type="match status" value="1"/>
</dbReference>
<dbReference type="InterPro" id="IPR046404">
    <property type="entry name" value="Adapter_SpxH"/>
</dbReference>
<dbReference type="HAMAP" id="MF_02245">
    <property type="entry name" value="Adapter_SpxH"/>
    <property type="match status" value="1"/>
</dbReference>
<comment type="subunit">
    <text evidence="2">Interacts with Spx.</text>
</comment>